<proteinExistence type="predicted"/>
<accession>A0ABQ9Y0Q5</accession>
<keyword evidence="2" id="KW-1185">Reference proteome</keyword>
<dbReference type="EMBL" id="JARBJD010000047">
    <property type="protein sequence ID" value="KAK2957310.1"/>
    <property type="molecule type" value="Genomic_DNA"/>
</dbReference>
<reference evidence="1 2" key="1">
    <citation type="journal article" date="2022" name="bioRxiv">
        <title>Genomics of Preaxostyla Flagellates Illuminates Evolutionary Transitions and the Path Towards Mitochondrial Loss.</title>
        <authorList>
            <person name="Novak L.V.F."/>
            <person name="Treitli S.C."/>
            <person name="Pyrih J."/>
            <person name="Halakuc P."/>
            <person name="Pipaliya S.V."/>
            <person name="Vacek V."/>
            <person name="Brzon O."/>
            <person name="Soukal P."/>
            <person name="Eme L."/>
            <person name="Dacks J.B."/>
            <person name="Karnkowska A."/>
            <person name="Elias M."/>
            <person name="Hampl V."/>
        </authorList>
    </citation>
    <scope>NUCLEOTIDE SEQUENCE [LARGE SCALE GENOMIC DNA]</scope>
    <source>
        <strain evidence="1">NAU3</strain>
        <tissue evidence="1">Gut</tissue>
    </source>
</reference>
<protein>
    <recommendedName>
        <fullName evidence="3">FPL domain-containing protein</fullName>
    </recommendedName>
</protein>
<evidence type="ECO:0008006" key="3">
    <source>
        <dbReference type="Google" id="ProtNLM"/>
    </source>
</evidence>
<sequence length="338" mass="38778">MTFTDNVEYSPFLEWNRNDPFTVDSVAHTFKSLVTMVKDNFQFDEEHVQKVSMFLSSMNRNLFRENFVDSFLNTIEQDTTNSTTVFVNSIIVLLSSSHLSIFRDTLALLPPFLNHTGLTNRLVLVSSQLIPRILSTPRLRDLSVIMDKSIMDNIISIFRNCILLPSTTNTQSISALSHTNSQYVSDIVLHEVLIPIEPSLVQITRNSLLLSFFMQYKATVYLFSNIFEISSFHQPTLDFVCSSRIPMLYQSLLTDVEDDSKHQFIFWIMSNNFVKWKTNETETAKSGKRLLETLECEGCLDLIEQRQLCHNSSPNGSCVRVYAFKITNILGTNPQRLV</sequence>
<evidence type="ECO:0000313" key="2">
    <source>
        <dbReference type="Proteomes" id="UP001281761"/>
    </source>
</evidence>
<gene>
    <name evidence="1" type="ORF">BLNAU_7688</name>
</gene>
<comment type="caution">
    <text evidence="1">The sequence shown here is derived from an EMBL/GenBank/DDBJ whole genome shotgun (WGS) entry which is preliminary data.</text>
</comment>
<evidence type="ECO:0000313" key="1">
    <source>
        <dbReference type="EMBL" id="KAK2957310.1"/>
    </source>
</evidence>
<name>A0ABQ9Y0Q5_9EUKA</name>
<organism evidence="1 2">
    <name type="scientific">Blattamonas nauphoetae</name>
    <dbReference type="NCBI Taxonomy" id="2049346"/>
    <lineage>
        <taxon>Eukaryota</taxon>
        <taxon>Metamonada</taxon>
        <taxon>Preaxostyla</taxon>
        <taxon>Oxymonadida</taxon>
        <taxon>Blattamonas</taxon>
    </lineage>
</organism>
<dbReference type="Proteomes" id="UP001281761">
    <property type="component" value="Unassembled WGS sequence"/>
</dbReference>